<accession>A0AAW0SQH2</accession>
<feature type="signal peptide" evidence="3">
    <location>
        <begin position="1"/>
        <end position="22"/>
    </location>
</feature>
<dbReference type="Proteomes" id="UP001487740">
    <property type="component" value="Unassembled WGS sequence"/>
</dbReference>
<name>A0AAW0SQH2_SCYPA</name>
<dbReference type="InterPro" id="IPR053308">
    <property type="entry name" value="Vago-like"/>
</dbReference>
<feature type="domain" description="Single" evidence="4">
    <location>
        <begin position="39"/>
        <end position="108"/>
    </location>
</feature>
<dbReference type="GO" id="GO:0005576">
    <property type="term" value="C:extracellular region"/>
    <property type="evidence" value="ECO:0007669"/>
    <property type="project" value="UniProtKB-SubCell"/>
</dbReference>
<feature type="chain" id="PRO_5043721263" description="Single domain-containing protein" evidence="3">
    <location>
        <begin position="23"/>
        <end position="109"/>
    </location>
</feature>
<dbReference type="InterPro" id="IPR029277">
    <property type="entry name" value="SVWC_dom"/>
</dbReference>
<evidence type="ECO:0000256" key="2">
    <source>
        <dbReference type="ARBA" id="ARBA00022525"/>
    </source>
</evidence>
<comment type="caution">
    <text evidence="5">The sequence shown here is derived from an EMBL/GenBank/DDBJ whole genome shotgun (WGS) entry which is preliminary data.</text>
</comment>
<keyword evidence="6" id="KW-1185">Reference proteome</keyword>
<gene>
    <name evidence="5" type="ORF">O3P69_013772</name>
</gene>
<evidence type="ECO:0000256" key="1">
    <source>
        <dbReference type="ARBA" id="ARBA00004613"/>
    </source>
</evidence>
<evidence type="ECO:0000259" key="4">
    <source>
        <dbReference type="SMART" id="SM01318"/>
    </source>
</evidence>
<sequence length="109" mass="11895">MGHAVGIFLSCLLVLLAHQCEAAIINEEVTVNPKYPNACWVQEEMKAYKVGETWQMSKTCGRSTCIQGDGALFVQHNTCGVIAVGPGCQRVENKREADYPDCCPSLKCS</sequence>
<protein>
    <recommendedName>
        <fullName evidence="4">Single domain-containing protein</fullName>
    </recommendedName>
</protein>
<evidence type="ECO:0000313" key="6">
    <source>
        <dbReference type="Proteomes" id="UP001487740"/>
    </source>
</evidence>
<reference evidence="5 6" key="1">
    <citation type="submission" date="2023-03" db="EMBL/GenBank/DDBJ databases">
        <title>High-quality genome of Scylla paramamosain provides insights in environmental adaptation.</title>
        <authorList>
            <person name="Zhang L."/>
        </authorList>
    </citation>
    <scope>NUCLEOTIDE SEQUENCE [LARGE SCALE GENOMIC DNA]</scope>
    <source>
        <strain evidence="5">LZ_2023a</strain>
        <tissue evidence="5">Muscle</tissue>
    </source>
</reference>
<dbReference type="Pfam" id="PF15430">
    <property type="entry name" value="SVWC"/>
    <property type="match status" value="1"/>
</dbReference>
<evidence type="ECO:0000256" key="3">
    <source>
        <dbReference type="SAM" id="SignalP"/>
    </source>
</evidence>
<evidence type="ECO:0000313" key="5">
    <source>
        <dbReference type="EMBL" id="KAK8377363.1"/>
    </source>
</evidence>
<keyword evidence="2" id="KW-0964">Secreted</keyword>
<dbReference type="PANTHER" id="PTHR39957:SF1">
    <property type="entry name" value="AT09846P1-RELATED"/>
    <property type="match status" value="1"/>
</dbReference>
<dbReference type="AlphaFoldDB" id="A0AAW0SQH2"/>
<organism evidence="5 6">
    <name type="scientific">Scylla paramamosain</name>
    <name type="common">Mud crab</name>
    <dbReference type="NCBI Taxonomy" id="85552"/>
    <lineage>
        <taxon>Eukaryota</taxon>
        <taxon>Metazoa</taxon>
        <taxon>Ecdysozoa</taxon>
        <taxon>Arthropoda</taxon>
        <taxon>Crustacea</taxon>
        <taxon>Multicrustacea</taxon>
        <taxon>Malacostraca</taxon>
        <taxon>Eumalacostraca</taxon>
        <taxon>Eucarida</taxon>
        <taxon>Decapoda</taxon>
        <taxon>Pleocyemata</taxon>
        <taxon>Brachyura</taxon>
        <taxon>Eubrachyura</taxon>
        <taxon>Portunoidea</taxon>
        <taxon>Portunidae</taxon>
        <taxon>Portuninae</taxon>
        <taxon>Scylla</taxon>
    </lineage>
</organism>
<proteinExistence type="predicted"/>
<dbReference type="PANTHER" id="PTHR39957">
    <property type="entry name" value="AT09846P1-RELATED"/>
    <property type="match status" value="1"/>
</dbReference>
<keyword evidence="3" id="KW-0732">Signal</keyword>
<dbReference type="EMBL" id="JARAKH010000047">
    <property type="protein sequence ID" value="KAK8377363.1"/>
    <property type="molecule type" value="Genomic_DNA"/>
</dbReference>
<comment type="subcellular location">
    <subcellularLocation>
        <location evidence="1">Secreted</location>
    </subcellularLocation>
</comment>
<dbReference type="SMART" id="SM01318">
    <property type="entry name" value="SVWC"/>
    <property type="match status" value="1"/>
</dbReference>